<evidence type="ECO:0000313" key="2">
    <source>
        <dbReference type="Proteomes" id="UP000479710"/>
    </source>
</evidence>
<protein>
    <submittedName>
        <fullName evidence="1">Uncharacterized protein</fullName>
    </submittedName>
</protein>
<evidence type="ECO:0000313" key="1">
    <source>
        <dbReference type="EMBL" id="KAF0892450.1"/>
    </source>
</evidence>
<dbReference type="EMBL" id="SPHZ02000011">
    <property type="protein sequence ID" value="KAF0892450.1"/>
    <property type="molecule type" value="Genomic_DNA"/>
</dbReference>
<comment type="caution">
    <text evidence="1">The sequence shown here is derived from an EMBL/GenBank/DDBJ whole genome shotgun (WGS) entry which is preliminary data.</text>
</comment>
<dbReference type="AlphaFoldDB" id="A0A6G1BWT3"/>
<reference evidence="1 2" key="1">
    <citation type="submission" date="2019-11" db="EMBL/GenBank/DDBJ databases">
        <title>Whole genome sequence of Oryza granulata.</title>
        <authorList>
            <person name="Li W."/>
        </authorList>
    </citation>
    <scope>NUCLEOTIDE SEQUENCE [LARGE SCALE GENOMIC DNA]</scope>
    <source>
        <strain evidence="2">cv. Menghai</strain>
        <tissue evidence="1">Leaf</tissue>
    </source>
</reference>
<sequence length="80" mass="8528">MVLFLRPNIASQKSSINLAMLTSPGDLEHPIAAELPDPSLRPIPLSLLEVCSSRPGGGNICSGNPVRLNGTDIDHDRLDL</sequence>
<name>A0A6G1BWT3_9ORYZ</name>
<accession>A0A6G1BWT3</accession>
<gene>
    <name evidence="1" type="ORF">E2562_016737</name>
</gene>
<dbReference type="Proteomes" id="UP000479710">
    <property type="component" value="Unassembled WGS sequence"/>
</dbReference>
<keyword evidence="2" id="KW-1185">Reference proteome</keyword>
<organism evidence="1 2">
    <name type="scientific">Oryza meyeriana var. granulata</name>
    <dbReference type="NCBI Taxonomy" id="110450"/>
    <lineage>
        <taxon>Eukaryota</taxon>
        <taxon>Viridiplantae</taxon>
        <taxon>Streptophyta</taxon>
        <taxon>Embryophyta</taxon>
        <taxon>Tracheophyta</taxon>
        <taxon>Spermatophyta</taxon>
        <taxon>Magnoliopsida</taxon>
        <taxon>Liliopsida</taxon>
        <taxon>Poales</taxon>
        <taxon>Poaceae</taxon>
        <taxon>BOP clade</taxon>
        <taxon>Oryzoideae</taxon>
        <taxon>Oryzeae</taxon>
        <taxon>Oryzinae</taxon>
        <taxon>Oryza</taxon>
        <taxon>Oryza meyeriana</taxon>
    </lineage>
</organism>
<proteinExistence type="predicted"/>